<accession>A0A495X8S8</accession>
<feature type="transmembrane region" description="Helical" evidence="1">
    <location>
        <begin position="84"/>
        <end position="102"/>
    </location>
</feature>
<evidence type="ECO:0000313" key="2">
    <source>
        <dbReference type="EMBL" id="RKT69274.1"/>
    </source>
</evidence>
<sequence length="139" mass="14387">MHGPAGYALGFTAAVFAGLLAVAAGATNHPILSLIAMVAVVDLIAMLSTVPAMLATAIVCWLLHAGFVLGRRGDLVFDDDSRDFGLTLLAAGLCSAAVATALRGSRRPTRTAVPRQRTAEPDLPSRAVVLAPTVERSPR</sequence>
<feature type="transmembrane region" description="Helical" evidence="1">
    <location>
        <begin position="6"/>
        <end position="24"/>
    </location>
</feature>
<feature type="transmembrane region" description="Helical" evidence="1">
    <location>
        <begin position="31"/>
        <end position="64"/>
    </location>
</feature>
<reference evidence="2 3" key="1">
    <citation type="submission" date="2018-10" db="EMBL/GenBank/DDBJ databases">
        <title>Sequencing the genomes of 1000 actinobacteria strains.</title>
        <authorList>
            <person name="Klenk H.-P."/>
        </authorList>
    </citation>
    <scope>NUCLEOTIDE SEQUENCE [LARGE SCALE GENOMIC DNA]</scope>
    <source>
        <strain evidence="2 3">DSM 43911</strain>
    </source>
</reference>
<keyword evidence="1" id="KW-0472">Membrane</keyword>
<dbReference type="Proteomes" id="UP000272729">
    <property type="component" value="Unassembled WGS sequence"/>
</dbReference>
<dbReference type="EMBL" id="RBXR01000001">
    <property type="protein sequence ID" value="RKT69274.1"/>
    <property type="molecule type" value="Genomic_DNA"/>
</dbReference>
<proteinExistence type="predicted"/>
<comment type="caution">
    <text evidence="2">The sequence shown here is derived from an EMBL/GenBank/DDBJ whole genome shotgun (WGS) entry which is preliminary data.</text>
</comment>
<gene>
    <name evidence="2" type="ORF">DFJ66_2478</name>
</gene>
<dbReference type="AlphaFoldDB" id="A0A495X8S8"/>
<keyword evidence="1" id="KW-1133">Transmembrane helix</keyword>
<keyword evidence="1" id="KW-0812">Transmembrane</keyword>
<protein>
    <submittedName>
        <fullName evidence="2">Uncharacterized protein</fullName>
    </submittedName>
</protein>
<keyword evidence="3" id="KW-1185">Reference proteome</keyword>
<evidence type="ECO:0000313" key="3">
    <source>
        <dbReference type="Proteomes" id="UP000272729"/>
    </source>
</evidence>
<evidence type="ECO:0000256" key="1">
    <source>
        <dbReference type="SAM" id="Phobius"/>
    </source>
</evidence>
<organism evidence="2 3">
    <name type="scientific">Saccharothrix variisporea</name>
    <dbReference type="NCBI Taxonomy" id="543527"/>
    <lineage>
        <taxon>Bacteria</taxon>
        <taxon>Bacillati</taxon>
        <taxon>Actinomycetota</taxon>
        <taxon>Actinomycetes</taxon>
        <taxon>Pseudonocardiales</taxon>
        <taxon>Pseudonocardiaceae</taxon>
        <taxon>Saccharothrix</taxon>
    </lineage>
</organism>
<name>A0A495X8S8_9PSEU</name>